<evidence type="ECO:0000313" key="5">
    <source>
        <dbReference type="EMBL" id="REK85285.1"/>
    </source>
</evidence>
<feature type="domain" description="Glycosyl hydrolase family 92" evidence="3">
    <location>
        <begin position="312"/>
        <end position="784"/>
    </location>
</feature>
<dbReference type="GO" id="GO:0030246">
    <property type="term" value="F:carbohydrate binding"/>
    <property type="evidence" value="ECO:0007669"/>
    <property type="project" value="InterPro"/>
</dbReference>
<proteinExistence type="predicted"/>
<dbReference type="InterPro" id="IPR012939">
    <property type="entry name" value="Glyco_hydro_92"/>
</dbReference>
<dbReference type="GO" id="GO:0006516">
    <property type="term" value="P:glycoprotein catabolic process"/>
    <property type="evidence" value="ECO:0007669"/>
    <property type="project" value="TreeGrafter"/>
</dbReference>
<dbReference type="InterPro" id="IPR050883">
    <property type="entry name" value="PNGase"/>
</dbReference>
<dbReference type="FunFam" id="3.30.2080.10:FF:000001">
    <property type="entry name" value="Alpha-1,2-mannosidase subfamily"/>
    <property type="match status" value="1"/>
</dbReference>
<dbReference type="OrthoDB" id="9804511at2"/>
<evidence type="ECO:0000313" key="6">
    <source>
        <dbReference type="Proteomes" id="UP000262477"/>
    </source>
</evidence>
<dbReference type="SUPFAM" id="SSF48208">
    <property type="entry name" value="Six-hairpin glycosidases"/>
    <property type="match status" value="1"/>
</dbReference>
<evidence type="ECO:0000259" key="4">
    <source>
        <dbReference type="Pfam" id="PF17678"/>
    </source>
</evidence>
<dbReference type="InterPro" id="IPR041371">
    <property type="entry name" value="GH92_N"/>
</dbReference>
<dbReference type="PANTHER" id="PTHR12143:SF39">
    <property type="entry name" value="SECRETED PROTEIN"/>
    <property type="match status" value="1"/>
</dbReference>
<dbReference type="Gene3D" id="1.20.1050.60">
    <property type="entry name" value="alpha-1,2-mannosidase"/>
    <property type="match status" value="1"/>
</dbReference>
<organism evidence="5 6">
    <name type="scientific">Streptomyces inhibens</name>
    <dbReference type="NCBI Taxonomy" id="2293571"/>
    <lineage>
        <taxon>Bacteria</taxon>
        <taxon>Bacillati</taxon>
        <taxon>Actinomycetota</taxon>
        <taxon>Actinomycetes</taxon>
        <taxon>Kitasatosporales</taxon>
        <taxon>Streptomycetaceae</taxon>
        <taxon>Streptomyces</taxon>
    </lineage>
</organism>
<dbReference type="Pfam" id="PF07971">
    <property type="entry name" value="Glyco_hydro_92"/>
    <property type="match status" value="1"/>
</dbReference>
<dbReference type="Gene3D" id="2.70.98.10">
    <property type="match status" value="1"/>
</dbReference>
<dbReference type="InterPro" id="IPR008928">
    <property type="entry name" value="6-hairpin_glycosidase_sf"/>
</dbReference>
<dbReference type="PANTHER" id="PTHR12143">
    <property type="entry name" value="PEPTIDE N-GLYCANASE PNGASE -RELATED"/>
    <property type="match status" value="1"/>
</dbReference>
<sequence length="1102" mass="116561">MTAAPRVLRSATHDLRRVRVTQRRSRSAVAAVAAGLLVLGAATSAQAAPTTLSGRHRPAPVGAASLVGDPTGYVDPLIGTGKGGATVGEINNFPGAAAPFGMMQFSPDTKDSYAGYQYHSDRIRGFSLDHASVGCSAFGDVPILPVTGAVGEAPWDRTERFSHDEERAEPGYYAVTLKDSGVRAELTAGTRTGLAAFAYPAGSEAKVLVKGGASFAGNKKAELKVVGDRQLVGSATTGNFCGKGNTYTLHYAITFDRPFTAHGTWDGKTVTPGGDAVHAPRAGAYLSFGTGGGEAERTVRAKVSMSYVDVPGAEANMRAEVPGWDLAALRQQIRERWRAALGSIRVAGRDEGELKTFYTALYHSLMHPNTFNDADGRYIGFDDRIRTLPRGHTQYANFSDWDTYRTLAPLHALLFPDRASDMAQSLVNDAEQGGWWPRWPMANGYTGQMTGDNSVPLIANLHAFGATGFDLRTALKYLVKGATTVDDRPGAYKERPDIAQYVRRGYAPNNDASRGDHQRVGGSVTLEWAIDDFAIGQLAQAAGDRETARAFARRGQNWQNILNPATGYLQPRGEDGRFPDGPGFVPPPEGKFGQDGFDEGNAAQYNWLVPQNTAGLIAAMGGRAAAAERLDAFFAGDLNSGPNKPTMWAGNEVNFGVPWVYNHLRQPWKSQQTVRKIATTLFTPTPDGQPGNDDLGAMSSWYVWAALGLYPSAPGTADLTVHSPLFARAVLDLPGSRDLDIRAPQASAGTPYVHDLRLDGRSWEKTALPRDIIRTGGRLDFTLSDRPDTTWATSAGSAPRSYRDGEHAFLAGATPNQVTVAPGGGPGRLTVDAQRLGGHDRTLSVSTDAPKGLTVSPRHGGLRLDKGTGSGRLRLAVTADPHTPEGYYEVPVTVTGGPGGRPVRASVIVLVAAPNSLPAAYDNAGASYDSDRRQADFDGRGNSYSRQALAAVGLMDGARIEVAGTSFIWPGSPPGRDNNAVAAGRRLDLGVRAAHSDRLTFIGASAHGDRRGTATVTFTDGSTASAALSFGDWRTAGDGAGGGPVFGNTVVARSAYSNEDAGRGPAASVFATEPFEVPAGKRIASVMLPDDAALHVFAVGLS</sequence>
<feature type="signal peptide" evidence="2">
    <location>
        <begin position="1"/>
        <end position="47"/>
    </location>
</feature>
<dbReference type="Gene3D" id="1.20.1610.10">
    <property type="entry name" value="alpha-1,2-mannosidases domains"/>
    <property type="match status" value="1"/>
</dbReference>
<dbReference type="GO" id="GO:0000224">
    <property type="term" value="F:peptide-N4-(N-acetyl-beta-glucosaminyl)asparagine amidase activity"/>
    <property type="evidence" value="ECO:0007669"/>
    <property type="project" value="TreeGrafter"/>
</dbReference>
<accession>A0A371PS42</accession>
<keyword evidence="6" id="KW-1185">Reference proteome</keyword>
<protein>
    <submittedName>
        <fullName evidence="5">Alpha-1,2-mannosidase</fullName>
    </submittedName>
</protein>
<evidence type="ECO:0000256" key="1">
    <source>
        <dbReference type="SAM" id="MobiDB-lite"/>
    </source>
</evidence>
<feature type="chain" id="PRO_5016911802" evidence="2">
    <location>
        <begin position="48"/>
        <end position="1102"/>
    </location>
</feature>
<dbReference type="Pfam" id="PF17678">
    <property type="entry name" value="Glyco_hydro_92N"/>
    <property type="match status" value="1"/>
</dbReference>
<dbReference type="InterPro" id="IPR014718">
    <property type="entry name" value="GH-type_carb-bd"/>
</dbReference>
<evidence type="ECO:0000256" key="2">
    <source>
        <dbReference type="SAM" id="SignalP"/>
    </source>
</evidence>
<dbReference type="EMBL" id="QUAC01000447">
    <property type="protein sequence ID" value="REK85285.1"/>
    <property type="molecule type" value="Genomic_DNA"/>
</dbReference>
<keyword evidence="2" id="KW-0732">Signal</keyword>
<dbReference type="GO" id="GO:0005829">
    <property type="term" value="C:cytosol"/>
    <property type="evidence" value="ECO:0007669"/>
    <property type="project" value="TreeGrafter"/>
</dbReference>
<name>A0A371PS42_STRIH</name>
<dbReference type="Proteomes" id="UP000262477">
    <property type="component" value="Unassembled WGS sequence"/>
</dbReference>
<dbReference type="GO" id="GO:0005975">
    <property type="term" value="P:carbohydrate metabolic process"/>
    <property type="evidence" value="ECO:0007669"/>
    <property type="project" value="InterPro"/>
</dbReference>
<reference evidence="5 6" key="1">
    <citation type="submission" date="2018-08" db="EMBL/GenBank/DDBJ databases">
        <title>Streptomyces NEAU-D10 sp. nov., a novel Actinomycete isolated from soil.</title>
        <authorList>
            <person name="Jin L."/>
        </authorList>
    </citation>
    <scope>NUCLEOTIDE SEQUENCE [LARGE SCALE GENOMIC DNA]</scope>
    <source>
        <strain evidence="5 6">NEAU-D10</strain>
    </source>
</reference>
<dbReference type="NCBIfam" id="TIGR01180">
    <property type="entry name" value="aman2_put"/>
    <property type="match status" value="1"/>
</dbReference>
<feature type="region of interest" description="Disordered" evidence="1">
    <location>
        <begin position="841"/>
        <end position="868"/>
    </location>
</feature>
<gene>
    <name evidence="5" type="ORF">DY245_38730</name>
</gene>
<dbReference type="InterPro" id="IPR005887">
    <property type="entry name" value="GH92_a_mannosidase_put"/>
</dbReference>
<dbReference type="AlphaFoldDB" id="A0A371PS42"/>
<comment type="caution">
    <text evidence="5">The sequence shown here is derived from an EMBL/GenBank/DDBJ whole genome shotgun (WGS) entry which is preliminary data.</text>
</comment>
<evidence type="ECO:0000259" key="3">
    <source>
        <dbReference type="Pfam" id="PF07971"/>
    </source>
</evidence>
<feature type="domain" description="Glycosyl hydrolase family 92 N-terminal" evidence="4">
    <location>
        <begin position="73"/>
        <end position="306"/>
    </location>
</feature>
<dbReference type="Gene3D" id="3.30.2080.10">
    <property type="entry name" value="GH92 mannosidase domain"/>
    <property type="match status" value="1"/>
</dbReference>